<dbReference type="InterPro" id="IPR013154">
    <property type="entry name" value="ADH-like_N"/>
</dbReference>
<dbReference type="Pfam" id="PF00698">
    <property type="entry name" value="Acyl_transf_1"/>
    <property type="match status" value="3"/>
</dbReference>
<evidence type="ECO:0000256" key="52">
    <source>
        <dbReference type="ARBA" id="ARBA00049533"/>
    </source>
</evidence>
<feature type="compositionally biased region" description="Low complexity" evidence="54">
    <location>
        <begin position="2547"/>
        <end position="2565"/>
    </location>
</feature>
<dbReference type="InterPro" id="IPR057326">
    <property type="entry name" value="KR_dom"/>
</dbReference>
<name>A0A7U3VT03_9ACTN</name>
<keyword evidence="59" id="KW-1185">Reference proteome</keyword>
<feature type="active site" description="Proton donor; for dehydratase activity" evidence="53">
    <location>
        <position position="3233"/>
    </location>
</feature>
<dbReference type="InterPro" id="IPR020806">
    <property type="entry name" value="PKS_PP-bd"/>
</dbReference>
<dbReference type="InterPro" id="IPR001031">
    <property type="entry name" value="Thioesterase"/>
</dbReference>
<evidence type="ECO:0000256" key="41">
    <source>
        <dbReference type="ARBA" id="ARBA00048691"/>
    </source>
</evidence>
<dbReference type="InterPro" id="IPR050091">
    <property type="entry name" value="PKS_NRPS_Biosynth_Enz"/>
</dbReference>
<evidence type="ECO:0000256" key="18">
    <source>
        <dbReference type="ARBA" id="ARBA00023398"/>
    </source>
</evidence>
<comment type="catalytic activity">
    <reaction evidence="26">
        <text>3-oxodecanoyl-[ACP] + NADPH + H(+) = (3R)-hydroxydecanoyl-[ACP] + NADP(+)</text>
        <dbReference type="Rhea" id="RHEA:41856"/>
        <dbReference type="Rhea" id="RHEA-COMP:9637"/>
        <dbReference type="Rhea" id="RHEA-COMP:9638"/>
        <dbReference type="ChEBI" id="CHEBI:15378"/>
        <dbReference type="ChEBI" id="CHEBI:57783"/>
        <dbReference type="ChEBI" id="CHEBI:58349"/>
        <dbReference type="ChEBI" id="CHEBI:78464"/>
        <dbReference type="ChEBI" id="CHEBI:78466"/>
    </reaction>
    <physiologicalReaction direction="left-to-right" evidence="26">
        <dbReference type="Rhea" id="RHEA:41857"/>
    </physiologicalReaction>
</comment>
<comment type="catalytic activity">
    <reaction evidence="31">
        <text>(2E)-hexenoyl-[ACP] + NADPH + H(+) = hexanoyl-[ACP] + NADP(+)</text>
        <dbReference type="Rhea" id="RHEA:41832"/>
        <dbReference type="Rhea" id="RHEA-COMP:9631"/>
        <dbReference type="Rhea" id="RHEA-COMP:9632"/>
        <dbReference type="ChEBI" id="CHEBI:15378"/>
        <dbReference type="ChEBI" id="CHEBI:57783"/>
        <dbReference type="ChEBI" id="CHEBI:58349"/>
        <dbReference type="ChEBI" id="CHEBI:78458"/>
        <dbReference type="ChEBI" id="CHEBI:78459"/>
    </reaction>
    <physiologicalReaction direction="left-to-right" evidence="31">
        <dbReference type="Rhea" id="RHEA:41833"/>
    </physiologicalReaction>
</comment>
<evidence type="ECO:0000256" key="22">
    <source>
        <dbReference type="ARBA" id="ARBA00023442"/>
    </source>
</evidence>
<evidence type="ECO:0000256" key="51">
    <source>
        <dbReference type="ARBA" id="ARBA00049521"/>
    </source>
</evidence>
<reference evidence="58 59" key="2">
    <citation type="journal article" date="2011" name="J. Antibiot.">
        <title>Furaquinocins I and J: novel polyketide isoprenoid hybrid compounds from Streptomyces reveromyceticus SN-593.</title>
        <authorList>
            <person name="Panthee S."/>
            <person name="Takahashi S."/>
            <person name="Takagi H."/>
            <person name="Nogawa T."/>
            <person name="Oowada E."/>
            <person name="Uramoto M."/>
            <person name="Osada H."/>
        </authorList>
    </citation>
    <scope>NUCLEOTIDE SEQUENCE [LARGE SCALE GENOMIC DNA]</scope>
    <source>
        <strain evidence="58 59">SN-593</strain>
    </source>
</reference>
<evidence type="ECO:0000256" key="53">
    <source>
        <dbReference type="PROSITE-ProRule" id="PRU01363"/>
    </source>
</evidence>
<keyword evidence="6" id="KW-0808">Transferase</keyword>
<dbReference type="FunFam" id="1.10.1200.10:FF:000007">
    <property type="entry name" value="Probable polyketide synthase pks17"/>
    <property type="match status" value="2"/>
</dbReference>
<comment type="catalytic activity">
    <reaction evidence="34">
        <text>hexadecanoyl-[ACP] + malonyl-[ACP] + H(+) = 3-oxooctadecanoyl-[ACP] + holo-[ACP] + CO2</text>
        <dbReference type="Rhea" id="RHEA:41916"/>
        <dbReference type="Rhea" id="RHEA-COMP:9623"/>
        <dbReference type="Rhea" id="RHEA-COMP:9652"/>
        <dbReference type="Rhea" id="RHEA-COMP:9653"/>
        <dbReference type="Rhea" id="RHEA-COMP:9685"/>
        <dbReference type="ChEBI" id="CHEBI:15378"/>
        <dbReference type="ChEBI" id="CHEBI:16526"/>
        <dbReference type="ChEBI" id="CHEBI:64479"/>
        <dbReference type="ChEBI" id="CHEBI:78449"/>
        <dbReference type="ChEBI" id="CHEBI:78483"/>
        <dbReference type="ChEBI" id="CHEBI:78487"/>
    </reaction>
    <physiologicalReaction direction="left-to-right" evidence="34">
        <dbReference type="Rhea" id="RHEA:41917"/>
    </physiologicalReaction>
</comment>
<dbReference type="InterPro" id="IPR014030">
    <property type="entry name" value="Ketoacyl_synth_N"/>
</dbReference>
<dbReference type="SMART" id="SM01294">
    <property type="entry name" value="PKS_PP_betabranch"/>
    <property type="match status" value="2"/>
</dbReference>
<feature type="domain" description="Carrier" evidence="55">
    <location>
        <begin position="4142"/>
        <end position="4217"/>
    </location>
</feature>
<evidence type="ECO:0000256" key="12">
    <source>
        <dbReference type="ARBA" id="ARBA00023315"/>
    </source>
</evidence>
<keyword evidence="7" id="KW-0702">S-nitrosylation</keyword>
<feature type="domain" description="Ketosynthase family 3 (KS3)" evidence="56">
    <location>
        <begin position="4240"/>
        <end position="4666"/>
    </location>
</feature>
<protein>
    <submittedName>
        <fullName evidence="58">Putative polyketide synthase</fullName>
    </submittedName>
</protein>
<comment type="catalytic activity">
    <reaction evidence="30">
        <text>(2E)-hexadecenoyl-[ACP] + NADPH + H(+) = hexadecanoyl-[ACP] + NADP(+)</text>
        <dbReference type="Rhea" id="RHEA:41912"/>
        <dbReference type="Rhea" id="RHEA-COMP:9651"/>
        <dbReference type="Rhea" id="RHEA-COMP:9652"/>
        <dbReference type="ChEBI" id="CHEBI:15378"/>
        <dbReference type="ChEBI" id="CHEBI:57783"/>
        <dbReference type="ChEBI" id="CHEBI:58349"/>
        <dbReference type="ChEBI" id="CHEBI:78481"/>
        <dbReference type="ChEBI" id="CHEBI:78483"/>
    </reaction>
    <physiologicalReaction direction="left-to-right" evidence="30">
        <dbReference type="Rhea" id="RHEA:41913"/>
    </physiologicalReaction>
</comment>
<feature type="region of interest" description="Disordered" evidence="54">
    <location>
        <begin position="1976"/>
        <end position="2006"/>
    </location>
</feature>
<dbReference type="GO" id="GO:0141148">
    <property type="term" value="F:enoyl-[acyl-carrier-protein] reductase (NADPH) activity"/>
    <property type="evidence" value="ECO:0007669"/>
    <property type="project" value="UniProtKB-EC"/>
</dbReference>
<evidence type="ECO:0000256" key="29">
    <source>
        <dbReference type="ARBA" id="ARBA00047578"/>
    </source>
</evidence>
<evidence type="ECO:0000256" key="25">
    <source>
        <dbReference type="ARBA" id="ARBA00047400"/>
    </source>
</evidence>
<evidence type="ECO:0000256" key="27">
    <source>
        <dbReference type="ARBA" id="ARBA00047451"/>
    </source>
</evidence>
<evidence type="ECO:0000313" key="58">
    <source>
        <dbReference type="EMBL" id="BBB02230.1"/>
    </source>
</evidence>
<dbReference type="SMART" id="SM00825">
    <property type="entry name" value="PKS_KS"/>
    <property type="match status" value="3"/>
</dbReference>
<feature type="region of interest" description="N-terminal hotdog fold" evidence="53">
    <location>
        <begin position="931"/>
        <end position="1055"/>
    </location>
</feature>
<evidence type="ECO:0000256" key="15">
    <source>
        <dbReference type="ARBA" id="ARBA00023373"/>
    </source>
</evidence>
<evidence type="ECO:0000313" key="59">
    <source>
        <dbReference type="Proteomes" id="UP000595703"/>
    </source>
</evidence>
<dbReference type="GO" id="GO:0004316">
    <property type="term" value="F:3-oxoacyl-[acyl-carrier-protein] reductase (NADPH) activity"/>
    <property type="evidence" value="ECO:0007669"/>
    <property type="project" value="UniProtKB-EC"/>
</dbReference>
<evidence type="ECO:0000256" key="50">
    <source>
        <dbReference type="ARBA" id="ARBA00049449"/>
    </source>
</evidence>
<comment type="catalytic activity">
    <reaction evidence="46">
        <text>(2E)-tetradecenoyl-[ACP] + NADPH + H(+) = tetradecanoyl-[ACP] + NADP(+)</text>
        <dbReference type="Rhea" id="RHEA:41896"/>
        <dbReference type="Rhea" id="RHEA-COMP:9647"/>
        <dbReference type="Rhea" id="RHEA-COMP:9648"/>
        <dbReference type="ChEBI" id="CHEBI:15378"/>
        <dbReference type="ChEBI" id="CHEBI:57783"/>
        <dbReference type="ChEBI" id="CHEBI:58349"/>
        <dbReference type="ChEBI" id="CHEBI:78475"/>
        <dbReference type="ChEBI" id="CHEBI:78477"/>
    </reaction>
    <physiologicalReaction direction="left-to-right" evidence="46">
        <dbReference type="Rhea" id="RHEA:41897"/>
    </physiologicalReaction>
</comment>
<comment type="catalytic activity">
    <reaction evidence="49">
        <text>3-oxooctanoyl-[ACP] + NADPH + H(+) = (3R)-hydroxyoctanoyl-[ACP] + NADP(+)</text>
        <dbReference type="Rhea" id="RHEA:41840"/>
        <dbReference type="Rhea" id="RHEA-COMP:9633"/>
        <dbReference type="Rhea" id="RHEA-COMP:9634"/>
        <dbReference type="ChEBI" id="CHEBI:15378"/>
        <dbReference type="ChEBI" id="CHEBI:57783"/>
        <dbReference type="ChEBI" id="CHEBI:58349"/>
        <dbReference type="ChEBI" id="CHEBI:78460"/>
        <dbReference type="ChEBI" id="CHEBI:78461"/>
    </reaction>
    <physiologicalReaction direction="left-to-right" evidence="49">
        <dbReference type="Rhea" id="RHEA:41841"/>
    </physiologicalReaction>
</comment>
<dbReference type="InterPro" id="IPR049552">
    <property type="entry name" value="PKS_DH_N"/>
</dbReference>
<accession>A0A7U3VT03</accession>
<comment type="catalytic activity">
    <reaction evidence="35">
        <text>(2E)-dodecenoyl-[ACP] + NADPH + H(+) = dodecanoyl-[ACP] + NADP(+)</text>
        <dbReference type="Rhea" id="RHEA:41880"/>
        <dbReference type="Rhea" id="RHEA-COMP:9643"/>
        <dbReference type="Rhea" id="RHEA-COMP:9644"/>
        <dbReference type="ChEBI" id="CHEBI:15378"/>
        <dbReference type="ChEBI" id="CHEBI:57783"/>
        <dbReference type="ChEBI" id="CHEBI:58349"/>
        <dbReference type="ChEBI" id="CHEBI:65264"/>
        <dbReference type="ChEBI" id="CHEBI:78472"/>
    </reaction>
    <physiologicalReaction direction="left-to-right" evidence="35">
        <dbReference type="Rhea" id="RHEA:41881"/>
    </physiologicalReaction>
</comment>
<evidence type="ECO:0000256" key="8">
    <source>
        <dbReference type="ARBA" id="ARBA00022898"/>
    </source>
</evidence>
<dbReference type="Gene3D" id="3.40.50.720">
    <property type="entry name" value="NAD(P)-binding Rossmann-like Domain"/>
    <property type="match status" value="3"/>
</dbReference>
<dbReference type="GO" id="GO:0004312">
    <property type="term" value="F:fatty acid synthase activity"/>
    <property type="evidence" value="ECO:0007669"/>
    <property type="project" value="TreeGrafter"/>
</dbReference>
<dbReference type="PANTHER" id="PTHR43775:SF51">
    <property type="entry name" value="INACTIVE PHENOLPHTHIOCEROL SYNTHESIS POLYKETIDE SYNTHASE TYPE I PKS1-RELATED"/>
    <property type="match status" value="1"/>
</dbReference>
<evidence type="ECO:0000256" key="6">
    <source>
        <dbReference type="ARBA" id="ARBA00022679"/>
    </source>
</evidence>
<comment type="catalytic activity">
    <reaction evidence="21">
        <text>(3R)-hydroxybutanoyl-[ACP] = (2E)-butenoyl-[ACP] + H2O</text>
        <dbReference type="Rhea" id="RHEA:41808"/>
        <dbReference type="Rhea" id="RHEA-COMP:9626"/>
        <dbReference type="Rhea" id="RHEA-COMP:9627"/>
        <dbReference type="ChEBI" id="CHEBI:15377"/>
        <dbReference type="ChEBI" id="CHEBI:78451"/>
        <dbReference type="ChEBI" id="CHEBI:78453"/>
    </reaction>
    <physiologicalReaction direction="left-to-right" evidence="21">
        <dbReference type="Rhea" id="RHEA:41809"/>
    </physiologicalReaction>
</comment>
<dbReference type="Pfam" id="PF08659">
    <property type="entry name" value="KR"/>
    <property type="match status" value="3"/>
</dbReference>
<feature type="region of interest" description="Disordered" evidence="54">
    <location>
        <begin position="3787"/>
        <end position="3811"/>
    </location>
</feature>
<evidence type="ECO:0000256" key="26">
    <source>
        <dbReference type="ARBA" id="ARBA00047440"/>
    </source>
</evidence>
<dbReference type="InterPro" id="IPR036291">
    <property type="entry name" value="NAD(P)-bd_dom_sf"/>
</dbReference>
<evidence type="ECO:0000256" key="33">
    <source>
        <dbReference type="ARBA" id="ARBA00047961"/>
    </source>
</evidence>
<dbReference type="GO" id="GO:0004313">
    <property type="term" value="F:[acyl-carrier-protein] S-acetyltransferase activity"/>
    <property type="evidence" value="ECO:0007669"/>
    <property type="project" value="UniProtKB-EC"/>
</dbReference>
<comment type="catalytic activity">
    <reaction evidence="50">
        <text>butanoyl-[ACP] + malonyl-[ACP] + H(+) = 3-oxohexanoyl-[ACP] + holo-[ACP] + CO2</text>
        <dbReference type="Rhea" id="RHEA:41820"/>
        <dbReference type="Rhea" id="RHEA-COMP:9623"/>
        <dbReference type="Rhea" id="RHEA-COMP:9628"/>
        <dbReference type="Rhea" id="RHEA-COMP:9629"/>
        <dbReference type="Rhea" id="RHEA-COMP:9685"/>
        <dbReference type="ChEBI" id="CHEBI:15378"/>
        <dbReference type="ChEBI" id="CHEBI:16526"/>
        <dbReference type="ChEBI" id="CHEBI:64479"/>
        <dbReference type="ChEBI" id="CHEBI:78449"/>
        <dbReference type="ChEBI" id="CHEBI:78454"/>
        <dbReference type="ChEBI" id="CHEBI:78456"/>
    </reaction>
    <physiologicalReaction direction="left-to-right" evidence="50">
        <dbReference type="Rhea" id="RHEA:41821"/>
    </physiologicalReaction>
</comment>
<gene>
    <name evidence="58" type="ORF">RVR_10018</name>
</gene>
<evidence type="ECO:0000256" key="47">
    <source>
        <dbReference type="ARBA" id="ARBA00049263"/>
    </source>
</evidence>
<comment type="catalytic activity">
    <reaction evidence="20">
        <text>(3R)-hydroxyhexadecanoyl-[ACP] = (2E)-hexadecenoyl-[ACP] + H2O</text>
        <dbReference type="Rhea" id="RHEA:41908"/>
        <dbReference type="Rhea" id="RHEA-COMP:9650"/>
        <dbReference type="Rhea" id="RHEA-COMP:9651"/>
        <dbReference type="ChEBI" id="CHEBI:15377"/>
        <dbReference type="ChEBI" id="CHEBI:78480"/>
        <dbReference type="ChEBI" id="CHEBI:78481"/>
    </reaction>
    <physiologicalReaction direction="left-to-right" evidence="20">
        <dbReference type="Rhea" id="RHEA:41909"/>
    </physiologicalReaction>
</comment>
<sequence>MERTMSMPNEKVLEALRVSLKETERLRQHNRQLVSASREPIAIVGMSCRFAGGISTPEELWTVLADGVDAVTGLPEDRGWALDELYDPDPDNPGTSYARGGGFLYGAGEFDAGFFGINPREALAMDPQQRLVLETAWEACERVGIDPVSLRGSQTGVFVGATSSGYDADGAGGAEGYQLTGTTTSVISGRVAYVLGVEGPTVTVDTACSSSLVSLHLAVQALRNGECSLALAGGATIMALPGAMGEFSRQRGLAADGRSKAFAASADGMGMAEGVGMLVVERLSDARRNGHRVLAVVRGSAVNQDGASNGLTAPNGPSQQRVIRAALANARMSADQVDVVEAHGTGTKLGDPIEAQALMATYGQERPEERPLWLGSVKSNIGHSQCAAGVAGVMKMVLALQHARLPRTLHVDEPSPHIDWTAGNVRLLTEPRDWPETAERVRRAGVSSFGISGTNAHVLLEEAPAAQEPETKAAGDAPAVPVVSGAVPWVASGRTEAALREQAGRLRELVLARPGLGPVDVGWSLASSRSVFEHRAVVSGGGYTEGLAAVATGQPASGVVTSGGVAAGRGRVGFVFAGQGSQRAGMAAGLYAASPVFAAAFDRVCGLLGSHLDVPLREVVLEGAEGDARADSTVFAQAGLFALQVGLVEVLKAAGVTPTAVAGHSVGEVAAACAAGVLSLEDACALVAGRGRVMQALPEGGAMASIAVSEADAIEVIGERADVGIAAVNGPAAVVVSGERDAVDAVAGVFAGRGVRVRSLRVSHAFHSHRMDPALDELAEIAGGLAYVPAEVPWVSTSTGAVVESCDGSYWAGQARGAVRYADAVTAMAGLDVDVFLEIGPDGTLSTLGAGAVPDAEFVSLQRPGHDAAGAFVDGLAQAWVHGVSVDWAALIGPGERVDLPTYAFQRQYYWPQPVLDVSDMEAAGLGAMGHPLLLALVELAADGGMVLNGRLSLRAQPWLAEHAVGGTVLLPGTAFVEMTVRAGDVAGFGHVDELTLEAPLVLSDTPVQVQVVVGPETGGLRSVEVYARGASSPDEPGAWTRHASGTLAPAAGGRPSADLTVWPPRDATAFPVDDWYPRMAAEGYDYGPLFRGLRAGWRRGDDVFVEVALPEEAASDARDYVLHPALLDAALHASGLVLPEGRAGEVRLPFAWTGVGLHASGASVLRVKLSPDGAGGVSLTGVDPAGSPVVSVDSLALRPVTADQAGAQVRDDLFAVEWVPAPAPGRTAAEAVVAVLGGGLGALHGVTRYPDVHALADAVAAGEPAPDLVLAASDQHAPGSADTAGSARGVTAGVLGLVQGWLGAVGLSSSRLVVVTRGAVSTGPGEGVVDLAGAAVWGLVRSAQSEEPDRFVLVDLPDGDALGVEPLVAAVASGEPEIAVRGELVLARRLVRPSGGLALPAGEGAWRLEVRQAGTLEGVEAVAYPPATAELAPGQVRVAVRAAGMNFRDVMITLGMYPGAALLGSEVAGVVADVAPDVTGWAVGDRVMGIAGGGFADRMVVDARALAAVPAGWSFARAAGVPVGFSTAWYGLVDLARARSGQRVLIHAATGGVGMAAVQIARHLGLEVFATASPGKWGVLASMGIDDDHIASSRDAGFEEKFSGGVDIVLNALAGELTDASLRLLRGGGVFLEMGKTDLRDAEDIATRYEGVRYCPFETTEAGVERLGLILGEIGALLSTGVLEPAPVRCWDVRRAVDALRFMSQARHVGKIVLTVPAPVRASGTALITGGTGMIGGRVARHLVESGRAGRAVLVSRSGPSAAGVPELVAGLASAGADSRVVACDAADRTALAGLLGGLSGDRPVTSVFHSVGVLDDGVITSLDAGRVDAVMRPKADAAWNLHELTAELDLDLDAFVLFSSAAATFGGAGQANYAAANAFLDGLAAARRTAGLPALSLDWGMWAESGGMAGTLEAGDKDRITRSGVAGLGTDDGLALLDAALGRDESLLVPAVLDVSGVRAAAVRGEQVPAVWRSLAGGRSGPGGRPASAATGAGGSSSLRDRLAGMSPAERDRALVDLVRAHTAAVLGHASAEAVPGERAFKELGFDSLTAVELRNRLNAAAGLRLPSTLVFDYPTPVLLAGFLRVSLVGDTVDTAAVGADLAVSGGGLRNASGGAEPVAIVGLGCRLPGGVGGPEDFWAVLSEGRDVVGAFPQDRGWDVEGLYDEDPDRVGRSYVREGGFVEDAGGFDAGFFGISPREALAMDPQQRVLLEVAWEALERSGIDPGALRGSRTGVFVGGAASGYGADLPEDAAAEGYLMTGTAASVISGRVAYTLGLEGPAVTVETACSSSLVALHLAAQALNSGECSLALAGGVTVMVNPTAFVSFSRQRGMAADGRCKAFSDAADGVGWGEGVGMVVLERLSDARRNGHRVLAVVRGSAVNQDGASNGLTAPNGPSQQRVIRAALASAGLSTDDVDAVEGHGTGTELGDPIEAQALMATYGRARDEDRPLWLGSVKSNIGHTQWAAGVAGVVKMVLALQHQELPRSLYAGEPSRHIDWTAGNVRLLSEPVAWPETAARVRRAGVSSFGISGTNAHVIIEEAPAEAGAPVEGTEDAGPGPRGARPEPPAVSGVVPWVVSGRSDAALRAQAGRLRELTVAKPELAARDVAWSLAVSRAVFAHRAVVVDGGASGAPALGSVVSGVPGAGVVSGVVPAVGVGRSVFVFPGQGAQWVGMGRELLTSSPVFAARFAECGGALAPYVEWSLEEVLGDAVALERVDVVQPVLWAVMVSLAAVWEAAGVRPDAVVGHSQGEIAAAVVAGLLSVEDGARVVALRSLALRALAGGGGMVSVAESADAVRARIAGFGERLSVAVVNSAEATVVSGDPEALEELVVGCEGDGVRVRRLPVDYASHSAQVDGLRREILEALAPLAPLTGAGTAAGAGADTAAATVPMLSAMSGEWLDAADLGAGYWFDSLRAPVEFDRAVRTLAEAGHGVFVEMSAHPVLVAPVTATLEDAGVAAPVVVGSLRRDEGGPQRLLTSMAEAWVRGVAVDWAAVVGSGDRVDLPTYAFQHERYWPKATAAAVGSGLGHPLLSASMELASGAGLVVAGVVSLRAQPWLGDHAVGGTVLLPGTGFVEMAIRAGDVVGCGRLEELTLEAPLLLADAAVEVQVVVGAEEAGVRGVEVHSRPSGEQGDAPWTRHASGTVSAAVPAGGIGADLVVWPPRDATPLAVDGWYDDLEAAGYGYGPVFQGLRAAWRRGEEVFAEVALPEAAAADAGGFGVHPALLDAALHLSGLVLPEGRAGEVRLPFAWTGVDLHASGASVLRVKLSSDGAGGLALVAVDGAGSPAVSVDSLVLRPVGGGAGASGGVAPAVRDALFGVAWTPVPAPAGGTAETDAVVVGVGLEDVADLAGRARYGGLAELTAAIGRGEAAVPALVVAGVPAGGARQATADVLGMVQAWLGAEELGGSRLAVVTRGAVSTGVGEGVADLAGAAVWGLVRSAQSENPDRFVLVDLPASGAGADEPLLAAVTCGEPEVAVRGGAALARRLVRPTAGLTLPGGGESWRVEVGRPGTLEGLAVVPRPVMGELAPGQVRVAVRAAGVGARDVDLVLGEDRPGAALGTGIAGVVTDVGPDVEELAAGDRVMGLVDGGLADQVVADARSLVALPGGWTFARAAAAPEVYATAWYGLADVAGATPGQRVLVHDAAGAAGAAAVRVARRLGLEVFATAGSDRRGVLAALGLDDDHAAPDDVAAFAAKFAGGVDIVLNAAPGEQTDASLRLLRDGGVLLAADAAGPGESGGAAAGRPDVRCAAFALAEAAPDRLAAVLAEVRTLLTATGGEDAAEEEVESAHEHAAEGAAEGSEVGETAVVPVRCWDVRRAADALRHVREQGHAGRAVLTVPAAPRRSGTVLITGGTGMIGARVARHLAGTGRADRAVLLSRTGPAAPGVPELAARLADAGTGSTVVSCDAADRTALAGVLGGLPGDRPVTSVFHSVGVLDDGVITSLDAGRVDAVMRPKADAAWNLHELTAQLDLDLDAFVLFSSAAATFGGPGQGNYAAANAYLDGLAARRRADGLPAVSLTWGLWADGSGMTGHLDAGDKGRIGRDGVTALSTDDGLALLDAALGRDEALLVPARLDVAGTRARAGRGEQVPAVWHGLAAPARRVAEAGGTGGGEQALARRLAPLTPAEQDEVLLNLVVVHAAAVLGHATSDAVEPERAFKDIGFDSLTAVELRNRLTAATGLRVSSTLVFDYPTPIALAAHLRTRLLGDSAAVQGSPAVPGAAGAATSDEPIAIVAMGTRFPGDTRGPEDLWRLLAEGRDAITTFPQDRAWPIEDLYERDADDPSVIHARQGGFLTGVGDFDAAFFGVSPREALGMDPQQRILLEVSWEAMERAGIVPATLRGSQTGVFVGGWSQNYGQALSEDTTAMQGFMPTSDGGSVMSGRLAYTFGFEGPAVTVDTACSSSLTAVHLAGQALRSGECSLALAGGVTVMASPGAFGFGKALGLSVEGRCKAFSAEADGMGMSEGAAIVVLERLSDARRNGHQVLALVRGTASNQDGASNGLTAPNGPSQQRVIRAALANAGLTTADVDAVEAHGTGTTLGDPIEGQALLATYGQDRPGDRPLWLGSVKSNIGHTQGAAGVAGLIKMVLALRHAELPRTLYSQEPTSHIDWSAGNVRLLSEPVPWPAGTGRVRRAGISSFGISGTNVHAIVEEAPEDTAGPDAADTARPASAAGATADRATDDRGAGRPLPLLAGSPATAWTLSGRTPEGLRAQAERLRAFVAGEDAESDPRARDADVALSLAETRALFGNRAVVTGTGRDELLAGLAAVAAGRPRAGVATGHVRAGGPGRLVFVFSGHGAQWPGMGVELAERSPVFAARLAECEQALAPYTDWSLRDVLAGAPGAPALESAAVVQPAQWAVMTALAALWEAAGIVPDAVVGHSQGEIAAACAAGILSLDDAAKVVALRSRALTELAGRGGMVSVVLDAPAVADLLAPWTGRLSIAAVNGPAATVVSGELDALAEFEALLAARRVMRWRVPEQDFIAHSAQVDVLAEPLRERLADVVPSAGTIPFLSTVTGEWTDGRELDAGYWFANVRRTVRFADAVAVLAASGHRVFVEVSPHPVLGTAIEDIVTQADPTATPVVTGTLARDDGGADRVLHALGTVHAHGGRVDWSAVLAGSGARRTALPTYAFQRQWFWPKPSPSRGGDVTSAGLDSAHHALLGAAVEVAQDGGLLCTGRISPVLQPWLADHAVAGVVILPGTAYVELAAHAGRQAGCARVEDLTLQAPLVLAAPDPVRIQVTVGAPDGAGGREVAIWSRPESATDVPWTRHASGMLAPDHGPEADAADAAPDWLGAFDTWPPAGAVPIALDDAYDRLSAGGHGYGPSFRGLQAAWHLGDDLYAEVRLPGDLADQADRFDLHPALLDASLHPIALDSVLRDAGAGAGAARAEQGDGEEDGQTVRVPFGWTGVTVHATGAQTVRVRLVRGADGSIAVHLADPAGGPVASVDSVSVRPIAAGALDLIRGGAHTVHPLYAMQWVELPVPATVPSGRAALVGEVPPGLAEGLASEGADLHAHPDLAGLSAALEAGEPVPQVVFACVGTTAPGGAEDGATDPGASAQAAAESALALARGWLAMSLAESATLVVVTRGAVPALATDAPADPDGMAVWGLLRATKAENLAKLKLLDLPAADGVPDGRAPYGGSPDTPNLARLVLAGLAVDEAEIVVRGERLYALRLAPPADGLSRPAEDGPWRLAPASAGTARTLALAPYPEANAPLTEGQVRVAVRAAALDGRALAATGAQGALGALSGVVVETGPAAAGPAAAGLGLGARVFGFAPDACGPLAVADARLLAPIPADRTFAEAAALADAARADHIAARNPGTNPDTDPGTNPDPDTDPCTTASDALAAALAHRAAAVTAGTAPLPAFRAWDVRRAEDALKHLRDDRLPERVVLSIPPDPAAPRTAGTALVVGGTGTLGGLVSRHLADTGRARALVLTSRSGPAADGTAALAAAIAAEAGVPVRVLACDAADRGALAAVLAAIPAERPLTSVVHTAGLVDDAVTTQLTAAQVEKVMRPKSGAAWHLHELTRTADLTDFVMYSSIAAAVGSPGQGGYGAANAFLDALAVRRRAAGLPASALAWGLWAKASKITGAMSKQDLVRAGRSGIAPMSTEVALGLFDAALARDEAMLITAEFNVAALRAAAEAGVLRPLMQSLVGSAGPRRAAAVPADAGAELRARLARAGLADRPRILAEVVRAEVAAVLGHESPAAVDTDLTLLAQGLDSLTAVELRNRLHALTGLRLRGSVAFDHPTVTELAAHLHAELGAAGLTGADTAARPAPAAESAYTISRLYRQAVRDGRSDEMIALIRGLAAFRPKFTDPGELAGRVRPVAVSQGEGTAPVFCFPALVGKGAVHDYVPFSGAFRGDRTVAVLPSPGFVTGEPLAADMDTLIELHATVVREAASGGPFVLAGHSSGGQLAHAVATRLVAMGTAPAAVVLLDTYTPRLGGAVSAEFWSSVPNELFGTDASDADPAAEDAWLTAIGHYISLDWADPAATSVPTLLVRAAEQMPGSFKEGRQERLTWEFSDRVTVVDVPGSHFTMMSDHAYTTATAVKEWLAEL</sequence>
<feature type="domain" description="PKS/mFAS DH" evidence="57">
    <location>
        <begin position="3035"/>
        <end position="3311"/>
    </location>
</feature>
<feature type="domain" description="Carrier" evidence="55">
    <location>
        <begin position="6210"/>
        <end position="6285"/>
    </location>
</feature>
<dbReference type="Pfam" id="PF00975">
    <property type="entry name" value="Thioesterase"/>
    <property type="match status" value="1"/>
</dbReference>
<dbReference type="InterPro" id="IPR020843">
    <property type="entry name" value="ER"/>
</dbReference>
<reference evidence="58 59" key="4">
    <citation type="journal article" date="2020" name="Sci. Rep.">
        <title>beta-carboline chemical signals induce reveromycin production through a LuxR family regulator in Streptomyces sp. SN-593.</title>
        <authorList>
            <person name="Panthee S."/>
            <person name="Kito N."/>
            <person name="Hayashi T."/>
            <person name="Shimizu T."/>
            <person name="Ishikawa J."/>
            <person name="Hamamoto H."/>
            <person name="Osada H."/>
            <person name="Takahashi S."/>
        </authorList>
    </citation>
    <scope>NUCLEOTIDE SEQUENCE [LARGE SCALE GENOMIC DNA]</scope>
    <source>
        <strain evidence="58 59">SN-593</strain>
    </source>
</reference>
<comment type="catalytic activity">
    <reaction evidence="42">
        <text>hexadecanoyl-[ACP] + H2O = hexadecanoate + holo-[ACP] + H(+)</text>
        <dbReference type="Rhea" id="RHEA:41932"/>
        <dbReference type="Rhea" id="RHEA-COMP:9652"/>
        <dbReference type="Rhea" id="RHEA-COMP:9685"/>
        <dbReference type="ChEBI" id="CHEBI:7896"/>
        <dbReference type="ChEBI" id="CHEBI:15377"/>
        <dbReference type="ChEBI" id="CHEBI:15378"/>
        <dbReference type="ChEBI" id="CHEBI:64479"/>
        <dbReference type="ChEBI" id="CHEBI:78483"/>
        <dbReference type="EC" id="3.1.2.14"/>
    </reaction>
    <physiologicalReaction direction="left-to-right" evidence="42">
        <dbReference type="Rhea" id="RHEA:41933"/>
    </physiologicalReaction>
</comment>
<feature type="active site" description="Proton acceptor; for dehydratase activity" evidence="53">
    <location>
        <position position="963"/>
    </location>
</feature>
<dbReference type="SUPFAM" id="SSF52151">
    <property type="entry name" value="FabD/lysophospholipase-like"/>
    <property type="match status" value="3"/>
</dbReference>
<dbReference type="InterPro" id="IPR049551">
    <property type="entry name" value="PKS_DH_C"/>
</dbReference>
<dbReference type="InterPro" id="IPR029058">
    <property type="entry name" value="AB_hydrolase_fold"/>
</dbReference>
<evidence type="ECO:0000256" key="1">
    <source>
        <dbReference type="ARBA" id="ARBA00001957"/>
    </source>
</evidence>
<dbReference type="InterPro" id="IPR020802">
    <property type="entry name" value="TesA-like"/>
</dbReference>
<comment type="catalytic activity">
    <reaction evidence="39">
        <text>3-oxohexanoyl-[ACP] + NADPH + H(+) = (3R)-hydroxyhexanoyl-[ACP] + NADP(+)</text>
        <dbReference type="Rhea" id="RHEA:41824"/>
        <dbReference type="Rhea" id="RHEA-COMP:9629"/>
        <dbReference type="Rhea" id="RHEA-COMP:9630"/>
        <dbReference type="ChEBI" id="CHEBI:15378"/>
        <dbReference type="ChEBI" id="CHEBI:57783"/>
        <dbReference type="ChEBI" id="CHEBI:58349"/>
        <dbReference type="ChEBI" id="CHEBI:78456"/>
        <dbReference type="ChEBI" id="CHEBI:78457"/>
    </reaction>
    <physiologicalReaction direction="left-to-right" evidence="39">
        <dbReference type="Rhea" id="RHEA:41825"/>
    </physiologicalReaction>
</comment>
<comment type="catalytic activity">
    <reaction evidence="33">
        <text>acetyl-[ACP] + malonyl-[ACP] + H(+) = 3-oxobutanoyl-[ACP] + holo-[ACP] + CO2</text>
        <dbReference type="Rhea" id="RHEA:41800"/>
        <dbReference type="Rhea" id="RHEA-COMP:9621"/>
        <dbReference type="Rhea" id="RHEA-COMP:9623"/>
        <dbReference type="Rhea" id="RHEA-COMP:9625"/>
        <dbReference type="Rhea" id="RHEA-COMP:9685"/>
        <dbReference type="ChEBI" id="CHEBI:15378"/>
        <dbReference type="ChEBI" id="CHEBI:16526"/>
        <dbReference type="ChEBI" id="CHEBI:64479"/>
        <dbReference type="ChEBI" id="CHEBI:78446"/>
        <dbReference type="ChEBI" id="CHEBI:78449"/>
        <dbReference type="ChEBI" id="CHEBI:78450"/>
    </reaction>
    <physiologicalReaction direction="left-to-right" evidence="33">
        <dbReference type="Rhea" id="RHEA:41801"/>
    </physiologicalReaction>
</comment>
<comment type="catalytic activity">
    <reaction evidence="16">
        <text>(3R)-hydroxydecanoyl-[ACP] = (2E)-decenoyl-[ACP] + H2O</text>
        <dbReference type="Rhea" id="RHEA:41860"/>
        <dbReference type="Rhea" id="RHEA-COMP:9638"/>
        <dbReference type="Rhea" id="RHEA-COMP:9639"/>
        <dbReference type="ChEBI" id="CHEBI:15377"/>
        <dbReference type="ChEBI" id="CHEBI:78466"/>
        <dbReference type="ChEBI" id="CHEBI:78467"/>
    </reaction>
    <physiologicalReaction direction="left-to-right" evidence="16">
        <dbReference type="Rhea" id="RHEA:41861"/>
    </physiologicalReaction>
</comment>
<dbReference type="Gene3D" id="3.40.366.10">
    <property type="entry name" value="Malonyl-Coenzyme A Acyl Carrier Protein, domain 2"/>
    <property type="match status" value="3"/>
</dbReference>
<dbReference type="Pfam" id="PF14765">
    <property type="entry name" value="PS-DH"/>
    <property type="match status" value="3"/>
</dbReference>
<feature type="region of interest" description="C-terminal hotdog fold" evidence="53">
    <location>
        <begin position="3172"/>
        <end position="3311"/>
    </location>
</feature>
<evidence type="ECO:0000256" key="7">
    <source>
        <dbReference type="ARBA" id="ARBA00022799"/>
    </source>
</evidence>
<evidence type="ECO:0000256" key="37">
    <source>
        <dbReference type="ARBA" id="ARBA00048420"/>
    </source>
</evidence>
<dbReference type="Gene3D" id="1.10.1200.10">
    <property type="entry name" value="ACP-like"/>
    <property type="match status" value="3"/>
</dbReference>
<evidence type="ECO:0000259" key="55">
    <source>
        <dbReference type="PROSITE" id="PS50075"/>
    </source>
</evidence>
<evidence type="ECO:0000256" key="21">
    <source>
        <dbReference type="ARBA" id="ARBA00023402"/>
    </source>
</evidence>
<comment type="catalytic activity">
    <reaction evidence="44">
        <text>(2E)-octadecenoyl-[ACP] + NADPH + H(+) = octadecanoyl-[ACP] + NADP(+)</text>
        <dbReference type="Rhea" id="RHEA:41928"/>
        <dbReference type="Rhea" id="RHEA-COMP:9655"/>
        <dbReference type="Rhea" id="RHEA-COMP:9656"/>
        <dbReference type="ChEBI" id="CHEBI:15378"/>
        <dbReference type="ChEBI" id="CHEBI:57783"/>
        <dbReference type="ChEBI" id="CHEBI:58349"/>
        <dbReference type="ChEBI" id="CHEBI:78489"/>
        <dbReference type="ChEBI" id="CHEBI:78495"/>
    </reaction>
    <physiologicalReaction direction="left-to-right" evidence="44">
        <dbReference type="Rhea" id="RHEA:41929"/>
    </physiologicalReaction>
</comment>
<evidence type="ECO:0000256" key="4">
    <source>
        <dbReference type="ARBA" id="ARBA00022450"/>
    </source>
</evidence>
<evidence type="ECO:0000256" key="35">
    <source>
        <dbReference type="ARBA" id="ARBA00048281"/>
    </source>
</evidence>
<dbReference type="PROSITE" id="PS00012">
    <property type="entry name" value="PHOSPHOPANTETHEINE"/>
    <property type="match status" value="2"/>
</dbReference>
<dbReference type="Gene3D" id="3.30.70.3290">
    <property type="match status" value="3"/>
</dbReference>
<evidence type="ECO:0000256" key="40">
    <source>
        <dbReference type="ARBA" id="ARBA00048650"/>
    </source>
</evidence>
<comment type="catalytic activity">
    <reaction evidence="40">
        <text>a 2,3-saturated acyl-[ACP] + NADP(+) = a (2E)-enoyl-[ACP] + NADPH + H(+)</text>
        <dbReference type="Rhea" id="RHEA:22564"/>
        <dbReference type="Rhea" id="RHEA-COMP:9925"/>
        <dbReference type="Rhea" id="RHEA-COMP:9926"/>
        <dbReference type="ChEBI" id="CHEBI:15378"/>
        <dbReference type="ChEBI" id="CHEBI:57783"/>
        <dbReference type="ChEBI" id="CHEBI:58349"/>
        <dbReference type="ChEBI" id="CHEBI:78784"/>
        <dbReference type="ChEBI" id="CHEBI:78785"/>
        <dbReference type="EC" id="1.3.1.39"/>
    </reaction>
    <physiologicalReaction direction="right-to-left" evidence="40">
        <dbReference type="Rhea" id="RHEA:22566"/>
    </physiologicalReaction>
</comment>
<feature type="domain" description="PKS/mFAS DH" evidence="57">
    <location>
        <begin position="931"/>
        <end position="1207"/>
    </location>
</feature>
<comment type="catalytic activity">
    <reaction evidence="36">
        <text>tetradecanoyl-[ACP] + H2O = tetradecanoate + holo-[ACP] + H(+)</text>
        <dbReference type="Rhea" id="RHEA:30123"/>
        <dbReference type="Rhea" id="RHEA-COMP:9648"/>
        <dbReference type="Rhea" id="RHEA-COMP:9685"/>
        <dbReference type="ChEBI" id="CHEBI:15377"/>
        <dbReference type="ChEBI" id="CHEBI:15378"/>
        <dbReference type="ChEBI" id="CHEBI:30807"/>
        <dbReference type="ChEBI" id="CHEBI:64479"/>
        <dbReference type="ChEBI" id="CHEBI:78477"/>
        <dbReference type="EC" id="3.1.2.14"/>
    </reaction>
    <physiologicalReaction direction="left-to-right" evidence="36">
        <dbReference type="Rhea" id="RHEA:30124"/>
    </physiologicalReaction>
</comment>
<comment type="catalytic activity">
    <reaction evidence="51">
        <text>(2E)-decenoyl-[ACP] + NADPH + H(+) = decanoyl-[ACP] + NADP(+)</text>
        <dbReference type="Rhea" id="RHEA:41864"/>
        <dbReference type="Rhea" id="RHEA-COMP:9639"/>
        <dbReference type="Rhea" id="RHEA-COMP:9640"/>
        <dbReference type="ChEBI" id="CHEBI:15378"/>
        <dbReference type="ChEBI" id="CHEBI:57783"/>
        <dbReference type="ChEBI" id="CHEBI:58349"/>
        <dbReference type="ChEBI" id="CHEBI:78467"/>
        <dbReference type="ChEBI" id="CHEBI:78468"/>
    </reaction>
    <physiologicalReaction direction="left-to-right" evidence="51">
        <dbReference type="Rhea" id="RHEA:41865"/>
    </physiologicalReaction>
</comment>
<feature type="compositionally biased region" description="Low complexity" evidence="54">
    <location>
        <begin position="4674"/>
        <end position="4691"/>
    </location>
</feature>
<dbReference type="InterPro" id="IPR001227">
    <property type="entry name" value="Ac_transferase_dom_sf"/>
</dbReference>
<evidence type="ECO:0000256" key="28">
    <source>
        <dbReference type="ARBA" id="ARBA00047500"/>
    </source>
</evidence>
<evidence type="ECO:0000256" key="34">
    <source>
        <dbReference type="ARBA" id="ARBA00048051"/>
    </source>
</evidence>
<dbReference type="InterPro" id="IPR014043">
    <property type="entry name" value="Acyl_transferase_dom"/>
</dbReference>
<comment type="catalytic activity">
    <reaction evidence="28">
        <text>(2E)-butenoyl-[ACP] + NADPH + H(+) = butanoyl-[ACP] + NADP(+)</text>
        <dbReference type="Rhea" id="RHEA:41812"/>
        <dbReference type="Rhea" id="RHEA-COMP:9627"/>
        <dbReference type="Rhea" id="RHEA-COMP:9628"/>
        <dbReference type="ChEBI" id="CHEBI:15378"/>
        <dbReference type="ChEBI" id="CHEBI:57783"/>
        <dbReference type="ChEBI" id="CHEBI:58349"/>
        <dbReference type="ChEBI" id="CHEBI:78453"/>
        <dbReference type="ChEBI" id="CHEBI:78454"/>
    </reaction>
    <physiologicalReaction direction="left-to-right" evidence="28">
        <dbReference type="Rhea" id="RHEA:41813"/>
    </physiologicalReaction>
</comment>
<feature type="active site" description="Proton donor; for dehydratase activity" evidence="53">
    <location>
        <position position="5383"/>
    </location>
</feature>
<feature type="active site" description="Proton acceptor; for dehydratase activity" evidence="53">
    <location>
        <position position="3067"/>
    </location>
</feature>
<keyword evidence="9" id="KW-0045">Antibiotic biosynthesis</keyword>
<dbReference type="FunFam" id="3.40.47.10:FF:000019">
    <property type="entry name" value="Polyketide synthase type I"/>
    <property type="match status" value="3"/>
</dbReference>
<evidence type="ECO:0000256" key="38">
    <source>
        <dbReference type="ARBA" id="ARBA00048506"/>
    </source>
</evidence>
<comment type="catalytic activity">
    <reaction evidence="27">
        <text>tetradecanoyl-[ACP] + malonyl-[ACP] + H(+) = 3-oxohexadecanoyl-[ACP] + holo-[ACP] + CO2</text>
        <dbReference type="Rhea" id="RHEA:41900"/>
        <dbReference type="Rhea" id="RHEA-COMP:9623"/>
        <dbReference type="Rhea" id="RHEA-COMP:9648"/>
        <dbReference type="Rhea" id="RHEA-COMP:9649"/>
        <dbReference type="Rhea" id="RHEA-COMP:9685"/>
        <dbReference type="ChEBI" id="CHEBI:15378"/>
        <dbReference type="ChEBI" id="CHEBI:16526"/>
        <dbReference type="ChEBI" id="CHEBI:64479"/>
        <dbReference type="ChEBI" id="CHEBI:78449"/>
        <dbReference type="ChEBI" id="CHEBI:78477"/>
        <dbReference type="ChEBI" id="CHEBI:78478"/>
    </reaction>
    <physiologicalReaction direction="left-to-right" evidence="27">
        <dbReference type="Rhea" id="RHEA:41901"/>
    </physiologicalReaction>
</comment>
<dbReference type="PROSITE" id="PS00606">
    <property type="entry name" value="KS3_1"/>
    <property type="match status" value="3"/>
</dbReference>
<comment type="catalytic activity">
    <reaction evidence="43">
        <text>3-oxotetradecanoyl-[ACP] + NADPH + H(+) = (3R)-hydroxytetradecanoyl-[ACP] + NADP(+)</text>
        <dbReference type="Rhea" id="RHEA:41888"/>
        <dbReference type="Rhea" id="RHEA-COMP:9645"/>
        <dbReference type="Rhea" id="RHEA-COMP:9646"/>
        <dbReference type="ChEBI" id="CHEBI:15378"/>
        <dbReference type="ChEBI" id="CHEBI:57783"/>
        <dbReference type="ChEBI" id="CHEBI:58349"/>
        <dbReference type="ChEBI" id="CHEBI:78473"/>
        <dbReference type="ChEBI" id="CHEBI:78474"/>
    </reaction>
    <physiologicalReaction direction="left-to-right" evidence="43">
        <dbReference type="Rhea" id="RHEA:41889"/>
    </physiologicalReaction>
</comment>
<dbReference type="SMART" id="SM00823">
    <property type="entry name" value="PKS_PP"/>
    <property type="match status" value="3"/>
</dbReference>
<dbReference type="Pfam" id="PF08240">
    <property type="entry name" value="ADH_N"/>
    <property type="match status" value="2"/>
</dbReference>
<dbReference type="Proteomes" id="UP000595703">
    <property type="component" value="Chromosome"/>
</dbReference>
<dbReference type="SUPFAM" id="SSF53901">
    <property type="entry name" value="Thiolase-like"/>
    <property type="match status" value="3"/>
</dbReference>
<keyword evidence="11" id="KW-0511">Multifunctional enzyme</keyword>
<comment type="cofactor">
    <cofactor evidence="1">
        <name>pantetheine 4'-phosphate</name>
        <dbReference type="ChEBI" id="CHEBI:47942"/>
    </cofactor>
</comment>
<evidence type="ECO:0000256" key="17">
    <source>
        <dbReference type="ARBA" id="ARBA00023394"/>
    </source>
</evidence>
<dbReference type="InterPro" id="IPR032821">
    <property type="entry name" value="PKS_assoc"/>
</dbReference>
<dbReference type="InterPro" id="IPR009081">
    <property type="entry name" value="PP-bd_ACP"/>
</dbReference>
<dbReference type="InterPro" id="IPR014031">
    <property type="entry name" value="Ketoacyl_synth_C"/>
</dbReference>
<evidence type="ECO:0000256" key="42">
    <source>
        <dbReference type="ARBA" id="ARBA00048704"/>
    </source>
</evidence>
<dbReference type="PROSITE" id="PS52019">
    <property type="entry name" value="PKS_MFAS_DH"/>
    <property type="match status" value="3"/>
</dbReference>
<dbReference type="SUPFAM" id="SSF53474">
    <property type="entry name" value="alpha/beta-Hydrolases"/>
    <property type="match status" value="1"/>
</dbReference>
<feature type="compositionally biased region" description="Low complexity" evidence="54">
    <location>
        <begin position="5837"/>
        <end position="5861"/>
    </location>
</feature>
<evidence type="ECO:0000256" key="36">
    <source>
        <dbReference type="ARBA" id="ARBA00048289"/>
    </source>
</evidence>
<comment type="catalytic activity">
    <reaction evidence="13">
        <text>(3R)-hydroxyoctanoyl-[ACP] = (2E)-octenoyl-[ACP] + H2O</text>
        <dbReference type="Rhea" id="RHEA:41844"/>
        <dbReference type="Rhea" id="RHEA-COMP:9634"/>
        <dbReference type="Rhea" id="RHEA-COMP:9635"/>
        <dbReference type="ChEBI" id="CHEBI:15377"/>
        <dbReference type="ChEBI" id="CHEBI:78461"/>
        <dbReference type="ChEBI" id="CHEBI:78462"/>
    </reaction>
    <physiologicalReaction direction="left-to-right" evidence="13">
        <dbReference type="Rhea" id="RHEA:41845"/>
    </physiologicalReaction>
</comment>
<dbReference type="Pfam" id="PF08990">
    <property type="entry name" value="Docking"/>
    <property type="match status" value="1"/>
</dbReference>
<dbReference type="Gene3D" id="3.90.180.10">
    <property type="entry name" value="Medium-chain alcohol dehydrogenases, catalytic domain"/>
    <property type="match status" value="3"/>
</dbReference>
<dbReference type="PANTHER" id="PTHR43775">
    <property type="entry name" value="FATTY ACID SYNTHASE"/>
    <property type="match status" value="1"/>
</dbReference>
<dbReference type="CDD" id="cd08956">
    <property type="entry name" value="KR_3_FAS_SDR_x"/>
    <property type="match status" value="2"/>
</dbReference>
<reference evidence="58 59" key="1">
    <citation type="journal article" date="2010" name="J. Bacteriol.">
        <title>Biochemical characterization of a novel indole prenyltransferase from Streptomyces sp. SN-593.</title>
        <authorList>
            <person name="Takahashi S."/>
            <person name="Takagi H."/>
            <person name="Toyoda A."/>
            <person name="Uramoto M."/>
            <person name="Nogawa T."/>
            <person name="Ueki M."/>
            <person name="Sakaki Y."/>
            <person name="Osada H."/>
        </authorList>
    </citation>
    <scope>NUCLEOTIDE SEQUENCE [LARGE SCALE GENOMIC DNA]</scope>
    <source>
        <strain evidence="58 59">SN-593</strain>
    </source>
</reference>
<dbReference type="GO" id="GO:0033068">
    <property type="term" value="P:macrolide biosynthetic process"/>
    <property type="evidence" value="ECO:0007669"/>
    <property type="project" value="UniProtKB-ARBA"/>
</dbReference>
<evidence type="ECO:0000256" key="2">
    <source>
        <dbReference type="ARBA" id="ARBA00004792"/>
    </source>
</evidence>
<dbReference type="Pfam" id="PF16197">
    <property type="entry name" value="KAsynt_C_assoc"/>
    <property type="match status" value="3"/>
</dbReference>
<dbReference type="CDD" id="cd00833">
    <property type="entry name" value="PKS"/>
    <property type="match status" value="3"/>
</dbReference>
<evidence type="ECO:0000256" key="16">
    <source>
        <dbReference type="ARBA" id="ARBA00023388"/>
    </source>
</evidence>
<evidence type="ECO:0000256" key="24">
    <source>
        <dbReference type="ARBA" id="ARBA00047394"/>
    </source>
</evidence>
<comment type="catalytic activity">
    <reaction evidence="19">
        <text>(3R)-hydroxyoctadecanoyl-[ACP] = (2E)-octadecenoyl-[ACP] + H2O</text>
        <dbReference type="Rhea" id="RHEA:41924"/>
        <dbReference type="Rhea" id="RHEA-COMP:9654"/>
        <dbReference type="Rhea" id="RHEA-COMP:9655"/>
        <dbReference type="ChEBI" id="CHEBI:15377"/>
        <dbReference type="ChEBI" id="CHEBI:78488"/>
        <dbReference type="ChEBI" id="CHEBI:78489"/>
    </reaction>
    <physiologicalReaction direction="left-to-right" evidence="19">
        <dbReference type="Rhea" id="RHEA:41925"/>
    </physiologicalReaction>
</comment>
<comment type="catalytic activity">
    <reaction evidence="32">
        <text>3-oxobutanoyl-[ACP] + NADPH + H(+) = (3R)-hydroxybutanoyl-[ACP] + NADP(+)</text>
        <dbReference type="Rhea" id="RHEA:41804"/>
        <dbReference type="Rhea" id="RHEA-COMP:9625"/>
        <dbReference type="Rhea" id="RHEA-COMP:9626"/>
        <dbReference type="ChEBI" id="CHEBI:15378"/>
        <dbReference type="ChEBI" id="CHEBI:57783"/>
        <dbReference type="ChEBI" id="CHEBI:58349"/>
        <dbReference type="ChEBI" id="CHEBI:78450"/>
        <dbReference type="ChEBI" id="CHEBI:78451"/>
    </reaction>
    <physiologicalReaction direction="left-to-right" evidence="32">
        <dbReference type="Rhea" id="RHEA:41805"/>
    </physiologicalReaction>
</comment>
<evidence type="ECO:0000256" key="5">
    <source>
        <dbReference type="ARBA" id="ARBA00022553"/>
    </source>
</evidence>
<evidence type="ECO:0000256" key="49">
    <source>
        <dbReference type="ARBA" id="ARBA00049422"/>
    </source>
</evidence>
<dbReference type="InterPro" id="IPR016035">
    <property type="entry name" value="Acyl_Trfase/lysoPLipase"/>
</dbReference>
<evidence type="ECO:0000256" key="23">
    <source>
        <dbReference type="ARBA" id="ARBA00047300"/>
    </source>
</evidence>
<comment type="catalytic activity">
    <reaction evidence="47">
        <text>3-oxododecanoyl-[ACP] + NADPH + H(+) = (3R)-hydroxydodecanoyl-[ACP] + NADP(+)</text>
        <dbReference type="Rhea" id="RHEA:41872"/>
        <dbReference type="Rhea" id="RHEA-COMP:9641"/>
        <dbReference type="Rhea" id="RHEA-COMP:9642"/>
        <dbReference type="ChEBI" id="CHEBI:15378"/>
        <dbReference type="ChEBI" id="CHEBI:57783"/>
        <dbReference type="ChEBI" id="CHEBI:58349"/>
        <dbReference type="ChEBI" id="CHEBI:78469"/>
        <dbReference type="ChEBI" id="CHEBI:78470"/>
    </reaction>
    <physiologicalReaction direction="left-to-right" evidence="47">
        <dbReference type="Rhea" id="RHEA:41873"/>
    </physiologicalReaction>
</comment>
<comment type="catalytic activity">
    <reaction evidence="14">
        <text>(3R)-hydroxydodecanoyl-[ACP] = (2E)-dodecenoyl-[ACP] + H2O</text>
        <dbReference type="Rhea" id="RHEA:41876"/>
        <dbReference type="Rhea" id="RHEA-COMP:9642"/>
        <dbReference type="Rhea" id="RHEA-COMP:9643"/>
        <dbReference type="ChEBI" id="CHEBI:15377"/>
        <dbReference type="ChEBI" id="CHEBI:78470"/>
        <dbReference type="ChEBI" id="CHEBI:78472"/>
    </reaction>
    <physiologicalReaction direction="left-to-right" evidence="14">
        <dbReference type="Rhea" id="RHEA:41877"/>
    </physiologicalReaction>
</comment>
<keyword evidence="12" id="KW-0012">Acyltransferase</keyword>
<dbReference type="Pfam" id="PF00109">
    <property type="entry name" value="ketoacyl-synt"/>
    <property type="match status" value="3"/>
</dbReference>
<dbReference type="SUPFAM" id="SSF47336">
    <property type="entry name" value="ACP-like"/>
    <property type="match status" value="3"/>
</dbReference>
<comment type="function">
    <text evidence="22">Fatty acid synthetase is a multifunctional enzyme that catalyzes the de novo biosynthesis of long-chain saturated fatty acids starting from acetyl-CoA and malonyl-CoA in the presence of NADPH. This multifunctional protein contains 7 catalytic activities and a site for the binding of the prosthetic group 4'-phosphopantetheine of the acyl carrier protein ([ACP]) domain.</text>
</comment>
<evidence type="ECO:0000256" key="20">
    <source>
        <dbReference type="ARBA" id="ARBA00023401"/>
    </source>
</evidence>
<dbReference type="Pfam" id="PF22953">
    <property type="entry name" value="SpnB_Rossmann"/>
    <property type="match status" value="2"/>
</dbReference>
<keyword evidence="5" id="KW-0597">Phosphoprotein</keyword>
<reference evidence="58 59" key="3">
    <citation type="journal article" date="2011" name="Nat. Chem. Biol.">
        <title>Reveromycin A biosynthesis uses RevG and RevJ for stereospecific spiroacetal formation.</title>
        <authorList>
            <person name="Takahashi S."/>
            <person name="Toyoda A."/>
            <person name="Sekiyama Y."/>
            <person name="Takagi H."/>
            <person name="Nogawa T."/>
            <person name="Uramoto M."/>
            <person name="Suzuki R."/>
            <person name="Koshino H."/>
            <person name="Kumano T."/>
            <person name="Panthee S."/>
            <person name="Dairi T."/>
            <person name="Ishikawa J."/>
            <person name="Ikeda H."/>
            <person name="Sakaki Y."/>
            <person name="Osada H."/>
        </authorList>
    </citation>
    <scope>NUCLEOTIDE SEQUENCE [LARGE SCALE GENOMIC DNA]</scope>
    <source>
        <strain evidence="58 59">SN-593</strain>
    </source>
</reference>
<dbReference type="InterPro" id="IPR013968">
    <property type="entry name" value="PKS_KR"/>
</dbReference>
<dbReference type="GO" id="GO:0031177">
    <property type="term" value="F:phosphopantetheine binding"/>
    <property type="evidence" value="ECO:0007669"/>
    <property type="project" value="InterPro"/>
</dbReference>
<dbReference type="Pfam" id="PF02801">
    <property type="entry name" value="Ketoacyl-synt_C"/>
    <property type="match status" value="3"/>
</dbReference>
<comment type="catalytic activity">
    <reaction evidence="15">
        <text>(3R)-hydroxyhexanoyl-[ACP] = (2E)-hexenoyl-[ACP] + H2O</text>
        <dbReference type="Rhea" id="RHEA:41828"/>
        <dbReference type="Rhea" id="RHEA-COMP:9630"/>
        <dbReference type="Rhea" id="RHEA-COMP:9631"/>
        <dbReference type="ChEBI" id="CHEBI:15377"/>
        <dbReference type="ChEBI" id="CHEBI:78457"/>
        <dbReference type="ChEBI" id="CHEBI:78458"/>
    </reaction>
    <physiologicalReaction direction="left-to-right" evidence="15">
        <dbReference type="Rhea" id="RHEA:41829"/>
    </physiologicalReaction>
</comment>
<comment type="pathway">
    <text evidence="2">Antibiotic biosynthesis.</text>
</comment>
<keyword evidence="10" id="KW-0456">Lyase</keyword>
<feature type="region of interest" description="Disordered" evidence="54">
    <location>
        <begin position="2547"/>
        <end position="2571"/>
    </location>
</feature>
<comment type="catalytic activity">
    <reaction evidence="17">
        <text>a (3R)-hydroxyacyl-[ACP] = a (2E)-enoyl-[ACP] + H2O</text>
        <dbReference type="Rhea" id="RHEA:13097"/>
        <dbReference type="Rhea" id="RHEA-COMP:9925"/>
        <dbReference type="Rhea" id="RHEA-COMP:9945"/>
        <dbReference type="ChEBI" id="CHEBI:15377"/>
        <dbReference type="ChEBI" id="CHEBI:78784"/>
        <dbReference type="ChEBI" id="CHEBI:78827"/>
        <dbReference type="EC" id="4.2.1.59"/>
    </reaction>
    <physiologicalReaction direction="left-to-right" evidence="17">
        <dbReference type="Rhea" id="RHEA:13098"/>
    </physiologicalReaction>
</comment>
<dbReference type="InterPro" id="IPR020841">
    <property type="entry name" value="PKS_Beta-ketoAc_synthase_dom"/>
</dbReference>
<evidence type="ECO:0000256" key="19">
    <source>
        <dbReference type="ARBA" id="ARBA00023399"/>
    </source>
</evidence>
<dbReference type="InterPro" id="IPR011032">
    <property type="entry name" value="GroES-like_sf"/>
</dbReference>
<dbReference type="FunFam" id="3.40.366.10:FF:000002">
    <property type="entry name" value="Probable polyketide synthase 2"/>
    <property type="match status" value="2"/>
</dbReference>
<dbReference type="Pfam" id="PF00550">
    <property type="entry name" value="PP-binding"/>
    <property type="match status" value="3"/>
</dbReference>
<evidence type="ECO:0000256" key="10">
    <source>
        <dbReference type="ARBA" id="ARBA00023239"/>
    </source>
</evidence>
<dbReference type="InterPro" id="IPR016036">
    <property type="entry name" value="Malonyl_transacylase_ACP-bd"/>
</dbReference>
<evidence type="ECO:0000256" key="3">
    <source>
        <dbReference type="ARBA" id="ARBA00005189"/>
    </source>
</evidence>
<feature type="region of interest" description="N-terminal hotdog fold" evidence="53">
    <location>
        <begin position="3035"/>
        <end position="3158"/>
    </location>
</feature>
<dbReference type="InterPro" id="IPR042104">
    <property type="entry name" value="PKS_dehydratase_sf"/>
</dbReference>
<comment type="catalytic activity">
    <reaction evidence="48">
        <text>3-oxohexadecanoyl-[ACP] + NADPH + H(+) = (3R)-hydroxyhexadecanoyl-[ACP] + NADP(+)</text>
        <dbReference type="Rhea" id="RHEA:41904"/>
        <dbReference type="Rhea" id="RHEA-COMP:9649"/>
        <dbReference type="Rhea" id="RHEA-COMP:9650"/>
        <dbReference type="ChEBI" id="CHEBI:15378"/>
        <dbReference type="ChEBI" id="CHEBI:57783"/>
        <dbReference type="ChEBI" id="CHEBI:58349"/>
        <dbReference type="ChEBI" id="CHEBI:78478"/>
        <dbReference type="ChEBI" id="CHEBI:78480"/>
    </reaction>
    <physiologicalReaction direction="left-to-right" evidence="48">
        <dbReference type="Rhea" id="RHEA:41905"/>
    </physiologicalReaction>
</comment>
<dbReference type="Gene3D" id="3.40.50.11460">
    <property type="match status" value="3"/>
</dbReference>
<dbReference type="InterPro" id="IPR006162">
    <property type="entry name" value="Ppantetheine_attach_site"/>
</dbReference>
<dbReference type="SMART" id="SM00824">
    <property type="entry name" value="PKS_TE"/>
    <property type="match status" value="1"/>
</dbReference>
<comment type="catalytic activity">
    <reaction evidence="52">
        <text>octanoyl-[ACP] + malonyl-[ACP] + H(+) = 3-oxodecanoyl-[ACP] + holo-[ACP] + CO2</text>
        <dbReference type="Rhea" id="RHEA:41852"/>
        <dbReference type="Rhea" id="RHEA-COMP:9623"/>
        <dbReference type="Rhea" id="RHEA-COMP:9636"/>
        <dbReference type="Rhea" id="RHEA-COMP:9637"/>
        <dbReference type="Rhea" id="RHEA-COMP:9685"/>
        <dbReference type="ChEBI" id="CHEBI:15378"/>
        <dbReference type="ChEBI" id="CHEBI:16526"/>
        <dbReference type="ChEBI" id="CHEBI:64479"/>
        <dbReference type="ChEBI" id="CHEBI:78449"/>
        <dbReference type="ChEBI" id="CHEBI:78463"/>
        <dbReference type="ChEBI" id="CHEBI:78464"/>
    </reaction>
    <physiologicalReaction direction="left-to-right" evidence="52">
        <dbReference type="Rhea" id="RHEA:41853"/>
    </physiologicalReaction>
</comment>
<dbReference type="InterPro" id="IPR020807">
    <property type="entry name" value="PKS_DH"/>
</dbReference>
<evidence type="ECO:0000256" key="13">
    <source>
        <dbReference type="ARBA" id="ARBA00023332"/>
    </source>
</evidence>
<keyword evidence="4" id="KW-0596">Phosphopantetheine</keyword>
<dbReference type="GO" id="GO:0016297">
    <property type="term" value="F:fatty acyl-[ACP] hydrolase activity"/>
    <property type="evidence" value="ECO:0007669"/>
    <property type="project" value="UniProtKB-EC"/>
</dbReference>
<dbReference type="SMART" id="SM00822">
    <property type="entry name" value="PKS_KR"/>
    <property type="match status" value="3"/>
</dbReference>
<evidence type="ECO:0000256" key="46">
    <source>
        <dbReference type="ARBA" id="ARBA00049171"/>
    </source>
</evidence>
<evidence type="ECO:0000256" key="32">
    <source>
        <dbReference type="ARBA" id="ARBA00047953"/>
    </source>
</evidence>
<dbReference type="SMART" id="SM00829">
    <property type="entry name" value="PKS_ER"/>
    <property type="match status" value="2"/>
</dbReference>
<evidence type="ECO:0000256" key="11">
    <source>
        <dbReference type="ARBA" id="ARBA00023268"/>
    </source>
</evidence>
<dbReference type="SUPFAM" id="SSF55048">
    <property type="entry name" value="Probable ACP-binding domain of malonyl-CoA ACP transacylase"/>
    <property type="match status" value="3"/>
</dbReference>
<dbReference type="GO" id="GO:0019171">
    <property type="term" value="F:(3R)-hydroxyacyl-[acyl-carrier-protein] dehydratase activity"/>
    <property type="evidence" value="ECO:0007669"/>
    <property type="project" value="UniProtKB-EC"/>
</dbReference>
<evidence type="ECO:0000256" key="31">
    <source>
        <dbReference type="ARBA" id="ARBA00047897"/>
    </source>
</evidence>
<comment type="catalytic activity">
    <reaction evidence="18">
        <text>(3R)-hydroxytetradecanoyl-[ACP] = (2E)-tetradecenoyl-[ACP] + H2O</text>
        <dbReference type="Rhea" id="RHEA:41892"/>
        <dbReference type="Rhea" id="RHEA-COMP:9646"/>
        <dbReference type="Rhea" id="RHEA-COMP:9647"/>
        <dbReference type="ChEBI" id="CHEBI:15377"/>
        <dbReference type="ChEBI" id="CHEBI:78474"/>
        <dbReference type="ChEBI" id="CHEBI:78475"/>
    </reaction>
    <physiologicalReaction direction="left-to-right" evidence="18">
        <dbReference type="Rhea" id="RHEA:41893"/>
    </physiologicalReaction>
</comment>
<feature type="domain" description="Ketosynthase family 3 (KS3)" evidence="56">
    <location>
        <begin position="2118"/>
        <end position="2544"/>
    </location>
</feature>
<evidence type="ECO:0000256" key="14">
    <source>
        <dbReference type="ARBA" id="ARBA00023351"/>
    </source>
</evidence>
<dbReference type="PROSITE" id="PS52004">
    <property type="entry name" value="KS3_2"/>
    <property type="match status" value="3"/>
</dbReference>
<comment type="catalytic activity">
    <reaction evidence="24">
        <text>hexanoyl-[ACP] + malonyl-[ACP] + H(+) = 3-oxooctanoyl-[ACP] + holo-[ACP] + CO2</text>
        <dbReference type="Rhea" id="RHEA:41836"/>
        <dbReference type="Rhea" id="RHEA-COMP:9623"/>
        <dbReference type="Rhea" id="RHEA-COMP:9632"/>
        <dbReference type="Rhea" id="RHEA-COMP:9633"/>
        <dbReference type="Rhea" id="RHEA-COMP:9685"/>
        <dbReference type="ChEBI" id="CHEBI:15378"/>
        <dbReference type="ChEBI" id="CHEBI:16526"/>
        <dbReference type="ChEBI" id="CHEBI:64479"/>
        <dbReference type="ChEBI" id="CHEBI:78449"/>
        <dbReference type="ChEBI" id="CHEBI:78459"/>
        <dbReference type="ChEBI" id="CHEBI:78460"/>
    </reaction>
    <physiologicalReaction direction="left-to-right" evidence="24">
        <dbReference type="Rhea" id="RHEA:41837"/>
    </physiologicalReaction>
</comment>
<evidence type="ECO:0000256" key="39">
    <source>
        <dbReference type="ARBA" id="ARBA00048571"/>
    </source>
</evidence>
<evidence type="ECO:0000259" key="57">
    <source>
        <dbReference type="PROSITE" id="PS52019"/>
    </source>
</evidence>
<feature type="domain" description="Ketosynthase family 3 (KS3)" evidence="56">
    <location>
        <begin position="38"/>
        <end position="462"/>
    </location>
</feature>
<dbReference type="InterPro" id="IPR055123">
    <property type="entry name" value="SpnB-like_Rossmann"/>
</dbReference>
<dbReference type="InterPro" id="IPR049900">
    <property type="entry name" value="PKS_mFAS_DH"/>
</dbReference>
<evidence type="ECO:0000256" key="45">
    <source>
        <dbReference type="ARBA" id="ARBA00049109"/>
    </source>
</evidence>
<evidence type="ECO:0000256" key="9">
    <source>
        <dbReference type="ARBA" id="ARBA00023194"/>
    </source>
</evidence>
<dbReference type="InterPro" id="IPR015083">
    <property type="entry name" value="NorB/c/GfsB-D-like_docking"/>
</dbReference>
<comment type="catalytic activity">
    <reaction evidence="38">
        <text>a fatty acyl-[ACP] + malonyl-[ACP] + H(+) = a 3-oxoacyl-[ACP] + holo-[ACP] + CO2</text>
        <dbReference type="Rhea" id="RHEA:22836"/>
        <dbReference type="Rhea" id="RHEA-COMP:9623"/>
        <dbReference type="Rhea" id="RHEA-COMP:9685"/>
        <dbReference type="Rhea" id="RHEA-COMP:9916"/>
        <dbReference type="Rhea" id="RHEA-COMP:14125"/>
        <dbReference type="ChEBI" id="CHEBI:15378"/>
        <dbReference type="ChEBI" id="CHEBI:16526"/>
        <dbReference type="ChEBI" id="CHEBI:64479"/>
        <dbReference type="ChEBI" id="CHEBI:78449"/>
        <dbReference type="ChEBI" id="CHEBI:78776"/>
        <dbReference type="ChEBI" id="CHEBI:138651"/>
        <dbReference type="EC" id="2.3.1.41"/>
    </reaction>
    <physiologicalReaction direction="left-to-right" evidence="38">
        <dbReference type="Rhea" id="RHEA:22837"/>
    </physiologicalReaction>
</comment>
<evidence type="ECO:0000256" key="54">
    <source>
        <dbReference type="SAM" id="MobiDB-lite"/>
    </source>
</evidence>
<evidence type="ECO:0000256" key="44">
    <source>
        <dbReference type="ARBA" id="ARBA00049019"/>
    </source>
</evidence>
<dbReference type="SUPFAM" id="SSF50129">
    <property type="entry name" value="GroES-like"/>
    <property type="match status" value="3"/>
</dbReference>
<organism evidence="58 59">
    <name type="scientific">Actinacidiphila reveromycinica</name>
    <dbReference type="NCBI Taxonomy" id="659352"/>
    <lineage>
        <taxon>Bacteria</taxon>
        <taxon>Bacillati</taxon>
        <taxon>Actinomycetota</taxon>
        <taxon>Actinomycetes</taxon>
        <taxon>Kitasatosporales</taxon>
        <taxon>Streptomycetaceae</taxon>
        <taxon>Actinacidiphila</taxon>
    </lineage>
</organism>
<feature type="region of interest" description="Disordered" evidence="54">
    <location>
        <begin position="4670"/>
        <end position="4719"/>
    </location>
</feature>
<dbReference type="SUPFAM" id="SSF51735">
    <property type="entry name" value="NAD(P)-binding Rossmann-fold domains"/>
    <property type="match status" value="8"/>
</dbReference>
<comment type="catalytic activity">
    <reaction evidence="29">
        <text>dodecanoyl-[ACP] + malonyl-[ACP] + H(+) = 3-oxotetradecanoyl-[ACP] + holo-[ACP] + CO2</text>
        <dbReference type="Rhea" id="RHEA:41884"/>
        <dbReference type="Rhea" id="RHEA-COMP:9623"/>
        <dbReference type="Rhea" id="RHEA-COMP:9644"/>
        <dbReference type="Rhea" id="RHEA-COMP:9645"/>
        <dbReference type="Rhea" id="RHEA-COMP:9685"/>
        <dbReference type="ChEBI" id="CHEBI:15378"/>
        <dbReference type="ChEBI" id="CHEBI:16526"/>
        <dbReference type="ChEBI" id="CHEBI:64479"/>
        <dbReference type="ChEBI" id="CHEBI:65264"/>
        <dbReference type="ChEBI" id="CHEBI:78449"/>
        <dbReference type="ChEBI" id="CHEBI:78473"/>
    </reaction>
    <physiologicalReaction direction="left-to-right" evidence="29">
        <dbReference type="Rhea" id="RHEA:41885"/>
    </physiologicalReaction>
</comment>
<dbReference type="SMART" id="SM00827">
    <property type="entry name" value="PKS_AT"/>
    <property type="match status" value="3"/>
</dbReference>
<dbReference type="Pfam" id="PF21089">
    <property type="entry name" value="PKS_DH_N"/>
    <property type="match status" value="3"/>
</dbReference>
<dbReference type="KEGG" id="arev:RVR_10018"/>
<feature type="active site" description="Proton acceptor; for dehydratase activity" evidence="53">
    <location>
        <position position="5208"/>
    </location>
</feature>
<evidence type="ECO:0000256" key="48">
    <source>
        <dbReference type="ARBA" id="ARBA00049414"/>
    </source>
</evidence>
<dbReference type="PROSITE" id="PS50075">
    <property type="entry name" value="CARRIER"/>
    <property type="match status" value="3"/>
</dbReference>
<proteinExistence type="predicted"/>
<keyword evidence="8" id="KW-0663">Pyridoxal phosphate</keyword>
<evidence type="ECO:0000259" key="56">
    <source>
        <dbReference type="PROSITE" id="PS52004"/>
    </source>
</evidence>
<feature type="domain" description="PKS/mFAS DH" evidence="57">
    <location>
        <begin position="5176"/>
        <end position="5479"/>
    </location>
</feature>
<dbReference type="SMART" id="SM00826">
    <property type="entry name" value="PKS_DH"/>
    <property type="match status" value="3"/>
</dbReference>
<comment type="catalytic activity">
    <reaction evidence="45">
        <text>decanoyl-[ACP] + malonyl-[ACP] + H(+) = 3-oxododecanoyl-[ACP] + holo-[ACP] + CO2</text>
        <dbReference type="Rhea" id="RHEA:41868"/>
        <dbReference type="Rhea" id="RHEA-COMP:9623"/>
        <dbReference type="Rhea" id="RHEA-COMP:9640"/>
        <dbReference type="Rhea" id="RHEA-COMP:9641"/>
        <dbReference type="Rhea" id="RHEA-COMP:9685"/>
        <dbReference type="ChEBI" id="CHEBI:15378"/>
        <dbReference type="ChEBI" id="CHEBI:16526"/>
        <dbReference type="ChEBI" id="CHEBI:64479"/>
        <dbReference type="ChEBI" id="CHEBI:78449"/>
        <dbReference type="ChEBI" id="CHEBI:78468"/>
        <dbReference type="ChEBI" id="CHEBI:78469"/>
    </reaction>
    <physiologicalReaction direction="left-to-right" evidence="45">
        <dbReference type="Rhea" id="RHEA:41869"/>
    </physiologicalReaction>
</comment>
<dbReference type="InterPro" id="IPR018201">
    <property type="entry name" value="Ketoacyl_synth_AS"/>
</dbReference>
<comment type="catalytic activity">
    <reaction evidence="37">
        <text>(2E)-octenoyl-[ACP] + NADPH + H(+) = octanoyl-[ACP] + NADP(+)</text>
        <dbReference type="Rhea" id="RHEA:41848"/>
        <dbReference type="Rhea" id="RHEA-COMP:9635"/>
        <dbReference type="Rhea" id="RHEA-COMP:9636"/>
        <dbReference type="ChEBI" id="CHEBI:15378"/>
        <dbReference type="ChEBI" id="CHEBI:57783"/>
        <dbReference type="ChEBI" id="CHEBI:58349"/>
        <dbReference type="ChEBI" id="CHEBI:78462"/>
        <dbReference type="ChEBI" id="CHEBI:78463"/>
    </reaction>
    <physiologicalReaction direction="left-to-right" evidence="37">
        <dbReference type="Rhea" id="RHEA:41849"/>
    </physiologicalReaction>
</comment>
<comment type="catalytic activity">
    <reaction evidence="23">
        <text>3-oxooctadecanoyl-[ACP] + NADPH + H(+) = (3R)-hydroxyoctadecanoyl-[ACP] + NADP(+)</text>
        <dbReference type="Rhea" id="RHEA:41920"/>
        <dbReference type="Rhea" id="RHEA-COMP:9653"/>
        <dbReference type="Rhea" id="RHEA-COMP:9654"/>
        <dbReference type="ChEBI" id="CHEBI:15378"/>
        <dbReference type="ChEBI" id="CHEBI:57783"/>
        <dbReference type="ChEBI" id="CHEBI:58349"/>
        <dbReference type="ChEBI" id="CHEBI:78487"/>
        <dbReference type="ChEBI" id="CHEBI:78488"/>
    </reaction>
    <physiologicalReaction direction="left-to-right" evidence="23">
        <dbReference type="Rhea" id="RHEA:41921"/>
    </physiologicalReaction>
</comment>
<feature type="region of interest" description="N-terminal hotdog fold" evidence="53">
    <location>
        <begin position="5176"/>
        <end position="5300"/>
    </location>
</feature>
<dbReference type="Pfam" id="PF13602">
    <property type="entry name" value="ADH_zinc_N_2"/>
    <property type="match status" value="1"/>
</dbReference>
<comment type="catalytic activity">
    <reaction evidence="25">
        <text>a (3R)-hydroxyacyl-[ACP] + NADP(+) = a 3-oxoacyl-[ACP] + NADPH + H(+)</text>
        <dbReference type="Rhea" id="RHEA:17397"/>
        <dbReference type="Rhea" id="RHEA-COMP:9916"/>
        <dbReference type="Rhea" id="RHEA-COMP:9945"/>
        <dbReference type="ChEBI" id="CHEBI:15378"/>
        <dbReference type="ChEBI" id="CHEBI:57783"/>
        <dbReference type="ChEBI" id="CHEBI:58349"/>
        <dbReference type="ChEBI" id="CHEBI:78776"/>
        <dbReference type="ChEBI" id="CHEBI:78827"/>
        <dbReference type="EC" id="1.1.1.100"/>
    </reaction>
    <physiologicalReaction direction="right-to-left" evidence="25">
        <dbReference type="Rhea" id="RHEA:17399"/>
    </physiologicalReaction>
</comment>
<feature type="active site" description="Proton donor; for dehydratase activity" evidence="53">
    <location>
        <position position="1129"/>
    </location>
</feature>
<dbReference type="GO" id="GO:0006633">
    <property type="term" value="P:fatty acid biosynthetic process"/>
    <property type="evidence" value="ECO:0007669"/>
    <property type="project" value="InterPro"/>
</dbReference>
<dbReference type="CDD" id="cd05195">
    <property type="entry name" value="enoyl_red"/>
    <property type="match status" value="2"/>
</dbReference>
<feature type="region of interest" description="C-terminal hotdog fold" evidence="53">
    <location>
        <begin position="1068"/>
        <end position="1207"/>
    </location>
</feature>
<evidence type="ECO:0000256" key="43">
    <source>
        <dbReference type="ARBA" id="ARBA00048935"/>
    </source>
</evidence>
<comment type="catalytic activity">
    <reaction evidence="41">
        <text>holo-[ACP] + acetyl-CoA = acetyl-[ACP] + CoA</text>
        <dbReference type="Rhea" id="RHEA:41788"/>
        <dbReference type="Rhea" id="RHEA-COMP:9621"/>
        <dbReference type="Rhea" id="RHEA-COMP:9685"/>
        <dbReference type="ChEBI" id="CHEBI:57287"/>
        <dbReference type="ChEBI" id="CHEBI:57288"/>
        <dbReference type="ChEBI" id="CHEBI:64479"/>
        <dbReference type="ChEBI" id="CHEBI:78446"/>
        <dbReference type="EC" id="2.3.1.38"/>
    </reaction>
    <physiologicalReaction direction="left-to-right" evidence="41">
        <dbReference type="Rhea" id="RHEA:41789"/>
    </physiologicalReaction>
</comment>
<dbReference type="Gene3D" id="3.40.50.1820">
    <property type="entry name" value="alpha/beta hydrolase"/>
    <property type="match status" value="1"/>
</dbReference>
<comment type="pathway">
    <text evidence="3">Lipid metabolism.</text>
</comment>
<feature type="region of interest" description="Disordered" evidence="54">
    <location>
        <begin position="5835"/>
        <end position="5861"/>
    </location>
</feature>
<dbReference type="Gene3D" id="3.10.129.110">
    <property type="entry name" value="Polyketide synthase dehydratase"/>
    <property type="match status" value="3"/>
</dbReference>
<dbReference type="InterPro" id="IPR036736">
    <property type="entry name" value="ACP-like_sf"/>
</dbReference>
<dbReference type="GO" id="GO:0004315">
    <property type="term" value="F:3-oxoacyl-[acyl-carrier-protein] synthase activity"/>
    <property type="evidence" value="ECO:0007669"/>
    <property type="project" value="UniProtKB-EC"/>
</dbReference>
<dbReference type="EMBL" id="AP018365">
    <property type="protein sequence ID" value="BBB02230.1"/>
    <property type="molecule type" value="Genomic_DNA"/>
</dbReference>
<dbReference type="Gene3D" id="3.40.47.10">
    <property type="match status" value="3"/>
</dbReference>
<feature type="domain" description="Carrier" evidence="55">
    <location>
        <begin position="2015"/>
        <end position="2090"/>
    </location>
</feature>
<feature type="region of interest" description="C-terminal hotdog fold" evidence="53">
    <location>
        <begin position="5322"/>
        <end position="5479"/>
    </location>
</feature>
<evidence type="ECO:0000256" key="30">
    <source>
        <dbReference type="ARBA" id="ARBA00047810"/>
    </source>
</evidence>
<dbReference type="InterPro" id="IPR016039">
    <property type="entry name" value="Thiolase-like"/>
</dbReference>